<proteinExistence type="inferred from homology"/>
<dbReference type="GO" id="GO:0005975">
    <property type="term" value="P:carbohydrate metabolic process"/>
    <property type="evidence" value="ECO:0007669"/>
    <property type="project" value="InterPro"/>
</dbReference>
<dbReference type="CDD" id="cd09020">
    <property type="entry name" value="D-hex-6-P-epi_like"/>
    <property type="match status" value="1"/>
</dbReference>
<evidence type="ECO:0000256" key="4">
    <source>
        <dbReference type="PIRNR" id="PIRNR016020"/>
    </source>
</evidence>
<dbReference type="InterPro" id="IPR011013">
    <property type="entry name" value="Gal_mutarotase_sf_dom"/>
</dbReference>
<dbReference type="Gene3D" id="2.70.98.10">
    <property type="match status" value="1"/>
</dbReference>
<dbReference type="EC" id="5.1.3.15" evidence="4"/>
<dbReference type="GO" id="GO:0030246">
    <property type="term" value="F:carbohydrate binding"/>
    <property type="evidence" value="ECO:0007669"/>
    <property type="project" value="UniProtKB-UniRule"/>
</dbReference>
<dbReference type="InterPro" id="IPR008183">
    <property type="entry name" value="Aldose_1/G6P_1-epimerase"/>
</dbReference>
<dbReference type="InterPro" id="IPR025532">
    <property type="entry name" value="G6P_1-epimerase"/>
</dbReference>
<dbReference type="EMBL" id="LM997413">
    <property type="protein sequence ID" value="CEA05166.1"/>
    <property type="molecule type" value="Genomic_DNA"/>
</dbReference>
<dbReference type="PIRSF" id="PIRSF016020">
    <property type="entry name" value="PHexose_mutarotase"/>
    <property type="match status" value="1"/>
</dbReference>
<dbReference type="AlphaFoldDB" id="A0A078MKC1"/>
<protein>
    <recommendedName>
        <fullName evidence="4">Putative glucose-6-phosphate 1-epimerase</fullName>
        <ecNumber evidence="4">5.1.3.15</ecNumber>
    </recommendedName>
</protein>
<organism evidence="6">
    <name type="scientific">Pseudomonas saudimassiliensis</name>
    <dbReference type="NCBI Taxonomy" id="1461581"/>
    <lineage>
        <taxon>Bacteria</taxon>
        <taxon>Pseudomonadati</taxon>
        <taxon>Pseudomonadota</taxon>
        <taxon>Gammaproteobacteria</taxon>
        <taxon>Pseudomonadales</taxon>
        <taxon>Pseudomonadaceae</taxon>
        <taxon>Pseudomonas</taxon>
    </lineage>
</organism>
<sequence>MPQQTLPAGVRIDSNNHGRQFIHIEHSAVQACIALQGAHIIDCTPAGQQPLLWMSPIDPCLPDTALRGGVPVCWPWFADERSGPAHGIARTGNWQLHEAQADHASVRLVLRLSPEDIARQFPDEAWAVEIEFRLGKALDIALTTTNTGRQPQRLSQALHSYLPVADIDEAEITGLRGCAYIDKLSDGATVIQSSALRFAQEVDRIYFNHGAELQLHTGNDLLSIRRDGSMSVVVWNPWQDKSARLSQFPADGYRTMVCVEAANAGPDGRILAPGETHTLRTVIGRSVEG</sequence>
<evidence type="ECO:0000256" key="2">
    <source>
        <dbReference type="ARBA" id="ARBA00005866"/>
    </source>
</evidence>
<dbReference type="EMBL" id="LK391969">
    <property type="protein sequence ID" value="CEF26999.1"/>
    <property type="molecule type" value="Genomic_DNA"/>
</dbReference>
<evidence type="ECO:0000256" key="3">
    <source>
        <dbReference type="ARBA" id="ARBA00023235"/>
    </source>
</evidence>
<evidence type="ECO:0000256" key="5">
    <source>
        <dbReference type="PIRSR" id="PIRSR016020-1"/>
    </source>
</evidence>
<reference evidence="6" key="1">
    <citation type="submission" date="2014-07" db="EMBL/GenBank/DDBJ databases">
        <authorList>
            <person name="Urmite Genomes Urmite Genomes"/>
        </authorList>
    </citation>
    <scope>NUCLEOTIDE SEQUENCE</scope>
    <source>
        <strain evidence="6">12M76_air</strain>
    </source>
</reference>
<dbReference type="SUPFAM" id="SSF74650">
    <property type="entry name" value="Galactose mutarotase-like"/>
    <property type="match status" value="1"/>
</dbReference>
<dbReference type="PANTHER" id="PTHR11122:SF13">
    <property type="entry name" value="GLUCOSE-6-PHOSPHATE 1-EPIMERASE"/>
    <property type="match status" value="1"/>
</dbReference>
<dbReference type="PANTHER" id="PTHR11122">
    <property type="entry name" value="APOSPORY-ASSOCIATED PROTEIN C-RELATED"/>
    <property type="match status" value="1"/>
</dbReference>
<evidence type="ECO:0000313" key="6">
    <source>
        <dbReference type="EMBL" id="CEA05166.1"/>
    </source>
</evidence>
<comment type="similarity">
    <text evidence="2 4">Belongs to the glucose-6-phosphate 1-epimerase family.</text>
</comment>
<dbReference type="RefSeq" id="WP_052508767.1">
    <property type="nucleotide sequence ID" value="NZ_LK391969.1"/>
</dbReference>
<name>A0A078MKC1_9PSED</name>
<feature type="active site" evidence="5">
    <location>
        <position position="159"/>
    </location>
</feature>
<dbReference type="GO" id="GO:0047938">
    <property type="term" value="F:glucose-6-phosphate 1-epimerase activity"/>
    <property type="evidence" value="ECO:0007669"/>
    <property type="project" value="UniProtKB-UniRule"/>
</dbReference>
<gene>
    <name evidence="6" type="ORF">BN1049_01944</name>
</gene>
<dbReference type="InterPro" id="IPR014718">
    <property type="entry name" value="GH-type_carb-bd"/>
</dbReference>
<keyword evidence="3 4" id="KW-0413">Isomerase</keyword>
<dbReference type="PATRIC" id="fig|1461581.3.peg.1913"/>
<feature type="active site" evidence="5">
    <location>
        <position position="260"/>
    </location>
</feature>
<accession>A0A078MKC1</accession>
<dbReference type="OrthoDB" id="9790727at2"/>
<comment type="catalytic activity">
    <reaction evidence="1">
        <text>alpha-D-glucose 6-phosphate = beta-D-glucose 6-phosphate</text>
        <dbReference type="Rhea" id="RHEA:16249"/>
        <dbReference type="ChEBI" id="CHEBI:58225"/>
        <dbReference type="ChEBI" id="CHEBI:58247"/>
        <dbReference type="EC" id="5.1.3.15"/>
    </reaction>
</comment>
<dbReference type="Pfam" id="PF01263">
    <property type="entry name" value="Aldose_epim"/>
    <property type="match status" value="1"/>
</dbReference>
<evidence type="ECO:0000256" key="1">
    <source>
        <dbReference type="ARBA" id="ARBA00001096"/>
    </source>
</evidence>